<feature type="active site" evidence="12">
    <location>
        <position position="144"/>
    </location>
</feature>
<evidence type="ECO:0000256" key="1">
    <source>
        <dbReference type="ARBA" id="ARBA00000810"/>
    </source>
</evidence>
<dbReference type="Gene3D" id="3.40.50.1460">
    <property type="match status" value="1"/>
</dbReference>
<dbReference type="PANTHER" id="PTHR12000:SF42">
    <property type="entry name" value="LEGUMAIN"/>
    <property type="match status" value="1"/>
</dbReference>
<proteinExistence type="inferred from homology"/>
<evidence type="ECO:0000256" key="8">
    <source>
        <dbReference type="ARBA" id="ARBA00022807"/>
    </source>
</evidence>
<dbReference type="InterPro" id="IPR048501">
    <property type="entry name" value="Legum_prodom"/>
</dbReference>
<reference evidence="16 17" key="1">
    <citation type="submission" date="2025-04" db="UniProtKB">
        <authorList>
            <consortium name="RefSeq"/>
        </authorList>
    </citation>
    <scope>IDENTIFICATION</scope>
    <source>
        <tissue evidence="16 17">Gonad</tissue>
    </source>
</reference>
<evidence type="ECO:0000313" key="18">
    <source>
        <dbReference type="RefSeq" id="XP_019625748.1"/>
    </source>
</evidence>
<dbReference type="AlphaFoldDB" id="A0A6P4YMW6"/>
<keyword evidence="7" id="KW-0378">Hydrolase</keyword>
<protein>
    <recommendedName>
        <fullName evidence="4">Legumain</fullName>
        <ecNumber evidence="3">3.4.22.34</ecNumber>
    </recommendedName>
    <alternativeName>
        <fullName evidence="9">Protease, cysteine 1</fullName>
    </alternativeName>
</protein>
<feature type="signal peptide" evidence="13">
    <location>
        <begin position="1"/>
        <end position="16"/>
    </location>
</feature>
<dbReference type="InterPro" id="IPR043577">
    <property type="entry name" value="AE"/>
</dbReference>
<dbReference type="PANTHER" id="PTHR12000">
    <property type="entry name" value="HEMOGLOBINASE FAMILY MEMBER"/>
    <property type="match status" value="1"/>
</dbReference>
<keyword evidence="8" id="KW-0788">Thiol protease</keyword>
<evidence type="ECO:0000256" key="4">
    <source>
        <dbReference type="ARBA" id="ARBA00021147"/>
    </source>
</evidence>
<evidence type="ECO:0000256" key="12">
    <source>
        <dbReference type="PIRSR" id="PIRSR019663-1"/>
    </source>
</evidence>
<dbReference type="InterPro" id="IPR046427">
    <property type="entry name" value="Legumain_prodom_sf"/>
</dbReference>
<comment type="similarity">
    <text evidence="2">Belongs to the peptidase C13 family.</text>
</comment>
<evidence type="ECO:0000313" key="15">
    <source>
        <dbReference type="Proteomes" id="UP000515135"/>
    </source>
</evidence>
<evidence type="ECO:0000256" key="11">
    <source>
        <dbReference type="ARBA" id="ARBA00046668"/>
    </source>
</evidence>
<keyword evidence="15" id="KW-1185">Reference proteome</keyword>
<dbReference type="Pfam" id="PF20985">
    <property type="entry name" value="Legum_prodom"/>
    <property type="match status" value="1"/>
</dbReference>
<dbReference type="Proteomes" id="UP000515135">
    <property type="component" value="Unplaced"/>
</dbReference>
<dbReference type="OrthoDB" id="192611at2759"/>
<comment type="catalytic activity">
    <reaction evidence="1">
        <text>Hydrolysis of proteins and small molecule substrates at -Asn-|-Xaa- bonds.</text>
        <dbReference type="EC" id="3.4.22.34"/>
    </reaction>
</comment>
<organism evidence="15 18">
    <name type="scientific">Branchiostoma belcheri</name>
    <name type="common">Amphioxus</name>
    <dbReference type="NCBI Taxonomy" id="7741"/>
    <lineage>
        <taxon>Eukaryota</taxon>
        <taxon>Metazoa</taxon>
        <taxon>Chordata</taxon>
        <taxon>Cephalochordata</taxon>
        <taxon>Leptocardii</taxon>
        <taxon>Amphioxiformes</taxon>
        <taxon>Branchiostomatidae</taxon>
        <taxon>Branchiostoma</taxon>
    </lineage>
</organism>
<dbReference type="GO" id="GO:0051603">
    <property type="term" value="P:proteolysis involved in protein catabolic process"/>
    <property type="evidence" value="ECO:0007669"/>
    <property type="project" value="InterPro"/>
</dbReference>
<dbReference type="RefSeq" id="XP_019625746.1">
    <property type="nucleotide sequence ID" value="XM_019770187.1"/>
</dbReference>
<evidence type="ECO:0000256" key="2">
    <source>
        <dbReference type="ARBA" id="ARBA00009941"/>
    </source>
</evidence>
<comment type="function">
    <text evidence="10">Has a strict specificity for hydrolysis of asparaginyl bonds. Can also cleave aspartyl bonds slowly, especially under acidic conditions. Involved in the processing of proteins for MHC class II antigen presentation in the lysosomal/endosomal system. Also involved in MHC class I antigen presentation in cross-presenting dendritic cells by mediating cleavage and maturation of Perforin-2 (MPEG1), thereby promoting antigen translocation in the cytosol. Required for normal lysosomal protein degradation in renal proximal tubules. Required for normal degradation of internalized EGFR. Plays a role in the regulation of cell proliferation via its role in EGFR degradation.</text>
</comment>
<feature type="active site" description="Nucleophile" evidence="12">
    <location>
        <position position="185"/>
    </location>
</feature>
<evidence type="ECO:0000256" key="9">
    <source>
        <dbReference type="ARBA" id="ARBA00030799"/>
    </source>
</evidence>
<evidence type="ECO:0000313" key="16">
    <source>
        <dbReference type="RefSeq" id="XP_019625746.1"/>
    </source>
</evidence>
<sequence>MMITVVVLSLVGATLALPPRDGGNHWAVVVAGSNGWGNYRHQADACHAYQILHRNGIPDDRIIVMMYDDIANNEENPTPGIIINRPNGTDVYKGVPKDYNKEDVTPDNFLNVLKGNKEAMAGIGSGKVLQSGPEDNVFVFFTDHGAPNLIAFPESELHAKDMMEALQYMHDNNMYKNLVFYLEACESGSMFHRHLPDNINIFATSAANPHESSYACYFDEKRETYLGDLYSVKWMEDSDTEDLRKETLQRQFKIVRRETNTSHVREYGDMSMKNMTLLQFQGGKVDVPLTHLPPYPEVPLDAVPAPDVKLAVLQHRLKAARTEEERSEITDQIKQEFADRKMIQTTVDTIVRKVAVDSDQADQVLKDRTRDLTAHDCYKRAVTHFRRRCFLFNVYEHALRHLYTLVNLCEEGLPVDRITGVMDQVCIARN</sequence>
<keyword evidence="6 13" id="KW-0732">Signal</keyword>
<evidence type="ECO:0000256" key="6">
    <source>
        <dbReference type="ARBA" id="ARBA00022729"/>
    </source>
</evidence>
<dbReference type="Gene3D" id="1.10.132.130">
    <property type="match status" value="1"/>
</dbReference>
<evidence type="ECO:0000256" key="7">
    <source>
        <dbReference type="ARBA" id="ARBA00022801"/>
    </source>
</evidence>
<evidence type="ECO:0000256" key="5">
    <source>
        <dbReference type="ARBA" id="ARBA00022670"/>
    </source>
</evidence>
<evidence type="ECO:0000259" key="14">
    <source>
        <dbReference type="Pfam" id="PF20985"/>
    </source>
</evidence>
<dbReference type="CDD" id="cd21115">
    <property type="entry name" value="legumain_C"/>
    <property type="match status" value="1"/>
</dbReference>
<dbReference type="KEGG" id="bbel:109471023"/>
<evidence type="ECO:0000313" key="17">
    <source>
        <dbReference type="RefSeq" id="XP_019625747.1"/>
    </source>
</evidence>
<keyword evidence="5" id="KW-0645">Protease</keyword>
<feature type="domain" description="Legumain prodomain" evidence="14">
    <location>
        <begin position="332"/>
        <end position="426"/>
    </location>
</feature>
<feature type="chain" id="PRO_5044647573" description="Legumain" evidence="13">
    <location>
        <begin position="17"/>
        <end position="430"/>
    </location>
</feature>
<dbReference type="Pfam" id="PF01650">
    <property type="entry name" value="Peptidase_C13"/>
    <property type="match status" value="1"/>
</dbReference>
<dbReference type="GeneID" id="109471023"/>
<dbReference type="EC" id="3.4.22.34" evidence="3"/>
<dbReference type="PIRSF" id="PIRSF500139">
    <property type="entry name" value="AE"/>
    <property type="match status" value="1"/>
</dbReference>
<dbReference type="FunFam" id="1.10.132.130:FF:000001">
    <property type="entry name" value="Vacuolar-processing enzyme beta-isozyme"/>
    <property type="match status" value="1"/>
</dbReference>
<accession>A0A6P4YMW6</accession>
<dbReference type="GO" id="GO:0005773">
    <property type="term" value="C:vacuole"/>
    <property type="evidence" value="ECO:0007669"/>
    <property type="project" value="GOC"/>
</dbReference>
<dbReference type="GO" id="GO:0006624">
    <property type="term" value="P:vacuolar protein processing"/>
    <property type="evidence" value="ECO:0007669"/>
    <property type="project" value="TreeGrafter"/>
</dbReference>
<dbReference type="PIRSF" id="PIRSF019663">
    <property type="entry name" value="Legumain"/>
    <property type="match status" value="1"/>
</dbReference>
<evidence type="ECO:0000256" key="13">
    <source>
        <dbReference type="SAM" id="SignalP"/>
    </source>
</evidence>
<evidence type="ECO:0000256" key="10">
    <source>
        <dbReference type="ARBA" id="ARBA00045698"/>
    </source>
</evidence>
<evidence type="ECO:0000256" key="3">
    <source>
        <dbReference type="ARBA" id="ARBA00012628"/>
    </source>
</evidence>
<gene>
    <name evidence="16 17 18" type="primary">LOC109471023</name>
</gene>
<comment type="subunit">
    <text evidence="11">Homodimer before autocatalytic removal of the propeptide. Monomer after autocatalytic processing. May interact with integrins.</text>
</comment>
<dbReference type="RefSeq" id="XP_019625748.1">
    <property type="nucleotide sequence ID" value="XM_019770189.1"/>
</dbReference>
<dbReference type="FunFam" id="3.40.50.1460:FF:000006">
    <property type="entry name" value="Legumain"/>
    <property type="match status" value="1"/>
</dbReference>
<dbReference type="PRINTS" id="PR00776">
    <property type="entry name" value="HEMOGLOBNASE"/>
</dbReference>
<dbReference type="RefSeq" id="XP_019625747.1">
    <property type="nucleotide sequence ID" value="XM_019770188.1"/>
</dbReference>
<dbReference type="InterPro" id="IPR001096">
    <property type="entry name" value="Peptidase_C13"/>
</dbReference>
<name>A0A6P4YMW6_BRABE</name>
<dbReference type="GO" id="GO:0004197">
    <property type="term" value="F:cysteine-type endopeptidase activity"/>
    <property type="evidence" value="ECO:0007669"/>
    <property type="project" value="UniProtKB-EC"/>
</dbReference>